<dbReference type="Pfam" id="PF13609">
    <property type="entry name" value="Porin_4"/>
    <property type="match status" value="1"/>
</dbReference>
<evidence type="ECO:0000313" key="16">
    <source>
        <dbReference type="Proteomes" id="UP000611459"/>
    </source>
</evidence>
<evidence type="ECO:0000256" key="5">
    <source>
        <dbReference type="ARBA" id="ARBA00022692"/>
    </source>
</evidence>
<evidence type="ECO:0000256" key="6">
    <source>
        <dbReference type="ARBA" id="ARBA00022729"/>
    </source>
</evidence>
<evidence type="ECO:0000313" key="15">
    <source>
        <dbReference type="EMBL" id="WFN21891.1"/>
    </source>
</evidence>
<keyword evidence="5" id="KW-0812">Transmembrane</keyword>
<evidence type="ECO:0000313" key="14">
    <source>
        <dbReference type="EMBL" id="MBO1832357.1"/>
    </source>
</evidence>
<evidence type="ECO:0000259" key="12">
    <source>
        <dbReference type="Pfam" id="PF13609"/>
    </source>
</evidence>
<dbReference type="GO" id="GO:0009279">
    <property type="term" value="C:cell outer membrane"/>
    <property type="evidence" value="ECO:0007669"/>
    <property type="project" value="UniProtKB-SubCell"/>
</dbReference>
<dbReference type="RefSeq" id="WP_039349511.1">
    <property type="nucleotide sequence ID" value="NZ_AP018357.1"/>
</dbReference>
<evidence type="ECO:0000256" key="7">
    <source>
        <dbReference type="ARBA" id="ARBA00023065"/>
    </source>
</evidence>
<organism evidence="13 16">
    <name type="scientific">Burkholderia contaminans</name>
    <dbReference type="NCBI Taxonomy" id="488447"/>
    <lineage>
        <taxon>Bacteria</taxon>
        <taxon>Pseudomonadati</taxon>
        <taxon>Pseudomonadota</taxon>
        <taxon>Betaproteobacteria</taxon>
        <taxon>Burkholderiales</taxon>
        <taxon>Burkholderiaceae</taxon>
        <taxon>Burkholderia</taxon>
        <taxon>Burkholderia cepacia complex</taxon>
    </lineage>
</organism>
<keyword evidence="3" id="KW-0813">Transport</keyword>
<protein>
    <submittedName>
        <fullName evidence="13">Porin</fullName>
    </submittedName>
</protein>
<name>A0A1R1W9E3_9BURK</name>
<reference evidence="14 17" key="2">
    <citation type="submission" date="2021-03" db="EMBL/GenBank/DDBJ databases">
        <title>Clinical course, treatment and visual outcome of an outbreak of Burkholderia contaminans endophthalmitis following cataract surgery.</title>
        <authorList>
            <person name="Lind C."/>
            <person name="Olsen K."/>
            <person name="Angelsen N.K."/>
            <person name="Krefting E.A."/>
            <person name="Fossen K."/>
            <person name="Gravningen K."/>
            <person name="Depoorter E."/>
            <person name="Vandamme P."/>
            <person name="Bertelsen G."/>
        </authorList>
    </citation>
    <scope>NUCLEOTIDE SEQUENCE [LARGE SCALE GENOMIC DNA]</scope>
    <source>
        <strain evidence="14 17">51242556</strain>
    </source>
</reference>
<dbReference type="EMBL" id="JAGEMX010000007">
    <property type="protein sequence ID" value="MBO1832357.1"/>
    <property type="molecule type" value="Genomic_DNA"/>
</dbReference>
<gene>
    <name evidence="14" type="ORF">J4M89_23525</name>
    <name evidence="13" type="ORF">JIN94_14350</name>
    <name evidence="15" type="ORF">LXE91_24865</name>
</gene>
<keyword evidence="17" id="KW-1185">Reference proteome</keyword>
<evidence type="ECO:0000256" key="11">
    <source>
        <dbReference type="SAM" id="SignalP"/>
    </source>
</evidence>
<dbReference type="SUPFAM" id="SSF56935">
    <property type="entry name" value="Porins"/>
    <property type="match status" value="1"/>
</dbReference>
<accession>A0A1R1W9E3</accession>
<proteinExistence type="predicted"/>
<feature type="signal peptide" evidence="11">
    <location>
        <begin position="1"/>
        <end position="23"/>
    </location>
</feature>
<dbReference type="InterPro" id="IPR050298">
    <property type="entry name" value="Gram-neg_bact_OMP"/>
</dbReference>
<keyword evidence="7" id="KW-0406">Ion transport</keyword>
<reference evidence="13" key="1">
    <citation type="submission" date="2021-01" db="EMBL/GenBank/DDBJ databases">
        <title>Outbreak of Burkholderia contaminns endophthalmitis traced to a clinical ventilation system.</title>
        <authorList>
            <person name="Lipuma J."/>
            <person name="Spilker T."/>
            <person name="Kratholm J."/>
        </authorList>
    </citation>
    <scope>NUCLEOTIDE SEQUENCE</scope>
    <source>
        <strain evidence="13">HI4954</strain>
    </source>
</reference>
<evidence type="ECO:0000256" key="8">
    <source>
        <dbReference type="ARBA" id="ARBA00023114"/>
    </source>
</evidence>
<dbReference type="GO" id="GO:0006811">
    <property type="term" value="P:monoatomic ion transport"/>
    <property type="evidence" value="ECO:0007669"/>
    <property type="project" value="UniProtKB-KW"/>
</dbReference>
<dbReference type="Gene3D" id="2.40.160.10">
    <property type="entry name" value="Porin"/>
    <property type="match status" value="1"/>
</dbReference>
<comment type="subunit">
    <text evidence="2">Homotrimer.</text>
</comment>
<dbReference type="EMBL" id="CP090641">
    <property type="protein sequence ID" value="WFN21891.1"/>
    <property type="molecule type" value="Genomic_DNA"/>
</dbReference>
<dbReference type="PANTHER" id="PTHR34501">
    <property type="entry name" value="PROTEIN YDDL-RELATED"/>
    <property type="match status" value="1"/>
</dbReference>
<reference evidence="15 18" key="3">
    <citation type="submission" date="2021-12" db="EMBL/GenBank/DDBJ databases">
        <title>Genomic and phenotypic characterization of three Burkholderia contaminans isolates recovered from different sources.</title>
        <authorList>
            <person name="Lopez De Volder A."/>
            <person name="Fan Y."/>
            <person name="Nunvar J."/>
            <person name="Herrera T."/>
            <person name="Timp W."/>
            <person name="Degrossi J."/>
        </authorList>
    </citation>
    <scope>NUCLEOTIDE SEQUENCE [LARGE SCALE GENOMIC DNA]</scope>
    <source>
        <strain evidence="15 18">LMG 23361</strain>
    </source>
</reference>
<dbReference type="InterPro" id="IPR033900">
    <property type="entry name" value="Gram_neg_porin_domain"/>
</dbReference>
<evidence type="ECO:0000256" key="2">
    <source>
        <dbReference type="ARBA" id="ARBA00011233"/>
    </source>
</evidence>
<dbReference type="Proteomes" id="UP000664048">
    <property type="component" value="Unassembled WGS sequence"/>
</dbReference>
<dbReference type="GeneID" id="93188642"/>
<evidence type="ECO:0000256" key="10">
    <source>
        <dbReference type="ARBA" id="ARBA00023237"/>
    </source>
</evidence>
<evidence type="ECO:0000256" key="3">
    <source>
        <dbReference type="ARBA" id="ARBA00022448"/>
    </source>
</evidence>
<keyword evidence="9" id="KW-0472">Membrane</keyword>
<keyword evidence="8" id="KW-0626">Porin</keyword>
<evidence type="ECO:0000256" key="9">
    <source>
        <dbReference type="ARBA" id="ARBA00023136"/>
    </source>
</evidence>
<keyword evidence="6 11" id="KW-0732">Signal</keyword>
<sequence>MKIRNRNIAFSIAALMASSLASAQSSVTLYGVVDASLVWRNHATPKGGDMVEMSNGAINHSRFGLLGNEDLGGGTSAIFRLESGFNPQDGSMASKNLIFDRYAYVGLKGRFGSLIAGNINTIFYNTMSNYDPLTVGNFYNTAWWFGTDSGKRPSAMYYEKELGPVRIGLSYGVGGVPGSVAQNSQFGGAIMYAGGSMTAGAVYQQTRAANYGGLQRIFGLGLTYAIGPATLYAGYQNNRDGTGLADTQLNITGAPSGTADVERRDQGFFAGVSYQLSPTVLLRQAYYYDNIHDAQKFAGNDGVRWTLVSEAEYAFSKRTSVYGQVDYNHTSGAANVQLPGARNQTEIAIGLRHWF</sequence>
<dbReference type="EMBL" id="JAENIB010000004">
    <property type="protein sequence ID" value="MBK1931064.1"/>
    <property type="molecule type" value="Genomic_DNA"/>
</dbReference>
<feature type="domain" description="Porin" evidence="12">
    <location>
        <begin position="13"/>
        <end position="332"/>
    </location>
</feature>
<dbReference type="GO" id="GO:0015288">
    <property type="term" value="F:porin activity"/>
    <property type="evidence" value="ECO:0007669"/>
    <property type="project" value="UniProtKB-KW"/>
</dbReference>
<evidence type="ECO:0000313" key="13">
    <source>
        <dbReference type="EMBL" id="MBK1931064.1"/>
    </source>
</evidence>
<keyword evidence="4" id="KW-1134">Transmembrane beta strand</keyword>
<evidence type="ECO:0000256" key="4">
    <source>
        <dbReference type="ARBA" id="ARBA00022452"/>
    </source>
</evidence>
<dbReference type="AlphaFoldDB" id="A0A1R1W9E3"/>
<dbReference type="InterPro" id="IPR023614">
    <property type="entry name" value="Porin_dom_sf"/>
</dbReference>
<evidence type="ECO:0000313" key="17">
    <source>
        <dbReference type="Proteomes" id="UP000664048"/>
    </source>
</evidence>
<evidence type="ECO:0000313" key="18">
    <source>
        <dbReference type="Proteomes" id="UP001220209"/>
    </source>
</evidence>
<dbReference type="Proteomes" id="UP000611459">
    <property type="component" value="Unassembled WGS sequence"/>
</dbReference>
<dbReference type="GO" id="GO:0046930">
    <property type="term" value="C:pore complex"/>
    <property type="evidence" value="ECO:0007669"/>
    <property type="project" value="UniProtKB-KW"/>
</dbReference>
<dbReference type="OrthoDB" id="5289162at2"/>
<evidence type="ECO:0000256" key="1">
    <source>
        <dbReference type="ARBA" id="ARBA00004571"/>
    </source>
</evidence>
<dbReference type="Proteomes" id="UP001220209">
    <property type="component" value="Chromosome 2"/>
</dbReference>
<keyword evidence="10" id="KW-0998">Cell outer membrane</keyword>
<dbReference type="CDD" id="cd00342">
    <property type="entry name" value="gram_neg_porins"/>
    <property type="match status" value="1"/>
</dbReference>
<comment type="subcellular location">
    <subcellularLocation>
        <location evidence="1">Cell outer membrane</location>
        <topology evidence="1">Multi-pass membrane protein</topology>
    </subcellularLocation>
</comment>
<feature type="chain" id="PRO_5044564633" evidence="11">
    <location>
        <begin position="24"/>
        <end position="355"/>
    </location>
</feature>
<dbReference type="PANTHER" id="PTHR34501:SF9">
    <property type="entry name" value="MAJOR OUTER MEMBRANE PROTEIN P.IA"/>
    <property type="match status" value="1"/>
</dbReference>